<protein>
    <submittedName>
        <fullName evidence="2">Uncharacterized protein</fullName>
    </submittedName>
</protein>
<feature type="region of interest" description="Disordered" evidence="1">
    <location>
        <begin position="1"/>
        <end position="45"/>
    </location>
</feature>
<dbReference type="Proteomes" id="UP000807025">
    <property type="component" value="Unassembled WGS sequence"/>
</dbReference>
<feature type="compositionally biased region" description="Polar residues" evidence="1">
    <location>
        <begin position="29"/>
        <end position="43"/>
    </location>
</feature>
<organism evidence="2 3">
    <name type="scientific">Pleurotus eryngii</name>
    <name type="common">Boletus of the steppes</name>
    <dbReference type="NCBI Taxonomy" id="5323"/>
    <lineage>
        <taxon>Eukaryota</taxon>
        <taxon>Fungi</taxon>
        <taxon>Dikarya</taxon>
        <taxon>Basidiomycota</taxon>
        <taxon>Agaricomycotina</taxon>
        <taxon>Agaricomycetes</taxon>
        <taxon>Agaricomycetidae</taxon>
        <taxon>Agaricales</taxon>
        <taxon>Pleurotineae</taxon>
        <taxon>Pleurotaceae</taxon>
        <taxon>Pleurotus</taxon>
    </lineage>
</organism>
<comment type="caution">
    <text evidence="2">The sequence shown here is derived from an EMBL/GenBank/DDBJ whole genome shotgun (WGS) entry which is preliminary data.</text>
</comment>
<accession>A0A9P6CZZ7</accession>
<sequence length="203" mass="23014">MNGSDGSQERDEGSPRGEEGMVGEEEATTDTGTQNPTSKQTGSAVKVPKWYTEGAAKFSEVDRSIYGDQWFMLVNLWKGQEERYGYLSNGPEMSKLHWPPQVGTWVKSAWFFHCIPNIPDPMEFTEQWWAWWHATNPSWQVSDSSDALLNEGGGTLDVLLHPGTMAYIAINNWKEAVDDMSWVLKQLAKENQDEPTEEQPLKQ</sequence>
<dbReference type="EMBL" id="MU154838">
    <property type="protein sequence ID" value="KAF9487011.1"/>
    <property type="molecule type" value="Genomic_DNA"/>
</dbReference>
<evidence type="ECO:0000256" key="1">
    <source>
        <dbReference type="SAM" id="MobiDB-lite"/>
    </source>
</evidence>
<gene>
    <name evidence="2" type="ORF">BDN71DRAFT_1514394</name>
</gene>
<evidence type="ECO:0000313" key="3">
    <source>
        <dbReference type="Proteomes" id="UP000807025"/>
    </source>
</evidence>
<feature type="compositionally biased region" description="Basic and acidic residues" evidence="1">
    <location>
        <begin position="7"/>
        <end position="19"/>
    </location>
</feature>
<reference evidence="2" key="1">
    <citation type="submission" date="2020-11" db="EMBL/GenBank/DDBJ databases">
        <authorList>
            <consortium name="DOE Joint Genome Institute"/>
            <person name="Ahrendt S."/>
            <person name="Riley R."/>
            <person name="Andreopoulos W."/>
            <person name="Labutti K."/>
            <person name="Pangilinan J."/>
            <person name="Ruiz-Duenas F.J."/>
            <person name="Barrasa J.M."/>
            <person name="Sanchez-Garcia M."/>
            <person name="Camarero S."/>
            <person name="Miyauchi S."/>
            <person name="Serrano A."/>
            <person name="Linde D."/>
            <person name="Babiker R."/>
            <person name="Drula E."/>
            <person name="Ayuso-Fernandez I."/>
            <person name="Pacheco R."/>
            <person name="Padilla G."/>
            <person name="Ferreira P."/>
            <person name="Barriuso J."/>
            <person name="Kellner H."/>
            <person name="Castanera R."/>
            <person name="Alfaro M."/>
            <person name="Ramirez L."/>
            <person name="Pisabarro A.G."/>
            <person name="Kuo A."/>
            <person name="Tritt A."/>
            <person name="Lipzen A."/>
            <person name="He G."/>
            <person name="Yan M."/>
            <person name="Ng V."/>
            <person name="Cullen D."/>
            <person name="Martin F."/>
            <person name="Rosso M.-N."/>
            <person name="Henrissat B."/>
            <person name="Hibbett D."/>
            <person name="Martinez A.T."/>
            <person name="Grigoriev I.V."/>
        </authorList>
    </citation>
    <scope>NUCLEOTIDE SEQUENCE</scope>
    <source>
        <strain evidence="2">ATCC 90797</strain>
    </source>
</reference>
<proteinExistence type="predicted"/>
<evidence type="ECO:0000313" key="2">
    <source>
        <dbReference type="EMBL" id="KAF9487011.1"/>
    </source>
</evidence>
<dbReference type="OrthoDB" id="2803783at2759"/>
<dbReference type="AlphaFoldDB" id="A0A9P6CZZ7"/>
<keyword evidence="3" id="KW-1185">Reference proteome</keyword>
<name>A0A9P6CZZ7_PLEER</name>